<dbReference type="PROSITE" id="PS50850">
    <property type="entry name" value="MFS"/>
    <property type="match status" value="1"/>
</dbReference>
<dbReference type="PANTHER" id="PTHR42718:SF46">
    <property type="entry name" value="BLR6921 PROTEIN"/>
    <property type="match status" value="1"/>
</dbReference>
<dbReference type="InterPro" id="IPR011701">
    <property type="entry name" value="MFS"/>
</dbReference>
<evidence type="ECO:0000256" key="2">
    <source>
        <dbReference type="ARBA" id="ARBA00022448"/>
    </source>
</evidence>
<dbReference type="PROSITE" id="PS00216">
    <property type="entry name" value="SUGAR_TRANSPORT_1"/>
    <property type="match status" value="1"/>
</dbReference>
<feature type="transmembrane region" description="Helical" evidence="8">
    <location>
        <begin position="248"/>
        <end position="271"/>
    </location>
</feature>
<feature type="transmembrane region" description="Helical" evidence="8">
    <location>
        <begin position="466"/>
        <end position="484"/>
    </location>
</feature>
<dbReference type="AlphaFoldDB" id="E6SHJ4"/>
<feature type="domain" description="Major facilitator superfamily (MFS) profile" evidence="9">
    <location>
        <begin position="124"/>
        <end position="584"/>
    </location>
</feature>
<dbReference type="EMBL" id="CP002344">
    <property type="protein sequence ID" value="ADU51789.1"/>
    <property type="molecule type" value="Genomic_DNA"/>
</dbReference>
<organism evidence="10 11">
    <name type="scientific">Thermaerobacter marianensis (strain ATCC 700841 / DSM 12885 / JCM 10246 / 7p75a)</name>
    <dbReference type="NCBI Taxonomy" id="644966"/>
    <lineage>
        <taxon>Bacteria</taxon>
        <taxon>Bacillati</taxon>
        <taxon>Bacillota</taxon>
        <taxon>Clostridia</taxon>
        <taxon>Eubacteriales</taxon>
        <taxon>Clostridiales Family XVII. Incertae Sedis</taxon>
        <taxon>Thermaerobacter</taxon>
    </lineage>
</organism>
<feature type="compositionally biased region" description="Low complexity" evidence="7">
    <location>
        <begin position="309"/>
        <end position="319"/>
    </location>
</feature>
<evidence type="ECO:0000259" key="9">
    <source>
        <dbReference type="PROSITE" id="PS50850"/>
    </source>
</evidence>
<dbReference type="InterPro" id="IPR005829">
    <property type="entry name" value="Sugar_transporter_CS"/>
</dbReference>
<dbReference type="Gene3D" id="1.20.1250.20">
    <property type="entry name" value="MFS general substrate transporter like domains"/>
    <property type="match status" value="1"/>
</dbReference>
<dbReference type="CDD" id="cd17321">
    <property type="entry name" value="MFS_MMR_MDR_like"/>
    <property type="match status" value="1"/>
</dbReference>
<feature type="region of interest" description="Disordered" evidence="7">
    <location>
        <begin position="302"/>
        <end position="324"/>
    </location>
</feature>
<feature type="transmembrane region" description="Helical" evidence="8">
    <location>
        <begin position="277"/>
        <end position="297"/>
    </location>
</feature>
<evidence type="ECO:0000256" key="6">
    <source>
        <dbReference type="ARBA" id="ARBA00023136"/>
    </source>
</evidence>
<evidence type="ECO:0000256" key="5">
    <source>
        <dbReference type="ARBA" id="ARBA00022989"/>
    </source>
</evidence>
<evidence type="ECO:0000256" key="4">
    <source>
        <dbReference type="ARBA" id="ARBA00022692"/>
    </source>
</evidence>
<feature type="compositionally biased region" description="Basic and acidic residues" evidence="7">
    <location>
        <begin position="26"/>
        <end position="55"/>
    </location>
</feature>
<feature type="transmembrane region" description="Helical" evidence="8">
    <location>
        <begin position="402"/>
        <end position="425"/>
    </location>
</feature>
<dbReference type="InterPro" id="IPR036259">
    <property type="entry name" value="MFS_trans_sf"/>
</dbReference>
<keyword evidence="6 8" id="KW-0472">Membrane</keyword>
<evidence type="ECO:0000256" key="8">
    <source>
        <dbReference type="SAM" id="Phobius"/>
    </source>
</evidence>
<feature type="transmembrane region" description="Helical" evidence="8">
    <location>
        <begin position="437"/>
        <end position="454"/>
    </location>
</feature>
<feature type="transmembrane region" description="Helical" evidence="8">
    <location>
        <begin position="490"/>
        <end position="515"/>
    </location>
</feature>
<dbReference type="KEGG" id="tmr:Tmar_1680"/>
<feature type="transmembrane region" description="Helical" evidence="8">
    <location>
        <begin position="123"/>
        <end position="148"/>
    </location>
</feature>
<evidence type="ECO:0000256" key="3">
    <source>
        <dbReference type="ARBA" id="ARBA00022475"/>
    </source>
</evidence>
<feature type="transmembrane region" description="Helical" evidence="8">
    <location>
        <begin position="536"/>
        <end position="556"/>
    </location>
</feature>
<evidence type="ECO:0000256" key="1">
    <source>
        <dbReference type="ARBA" id="ARBA00004651"/>
    </source>
</evidence>
<keyword evidence="5 8" id="KW-1133">Transmembrane helix</keyword>
<keyword evidence="4 8" id="KW-0812">Transmembrane</keyword>
<feature type="region of interest" description="Disordered" evidence="7">
    <location>
        <begin position="1"/>
        <end position="116"/>
    </location>
</feature>
<feature type="compositionally biased region" description="Low complexity" evidence="7">
    <location>
        <begin position="68"/>
        <end position="82"/>
    </location>
</feature>
<feature type="transmembrane region" description="Helical" evidence="8">
    <location>
        <begin position="333"/>
        <end position="353"/>
    </location>
</feature>
<evidence type="ECO:0000313" key="10">
    <source>
        <dbReference type="EMBL" id="ADU51789.1"/>
    </source>
</evidence>
<evidence type="ECO:0000313" key="11">
    <source>
        <dbReference type="Proteomes" id="UP000008915"/>
    </source>
</evidence>
<feature type="transmembrane region" description="Helical" evidence="8">
    <location>
        <begin position="190"/>
        <end position="209"/>
    </location>
</feature>
<reference evidence="11" key="2">
    <citation type="journal article" date="2010" name="Stand. Genomic Sci.">
        <title>Complete genome sequence of Thermaerobacter marianensis type strain (7p75aT).</title>
        <authorList>
            <person name="Han C."/>
            <person name="Gu W."/>
            <person name="Zhang X."/>
            <person name="Lapidus A."/>
            <person name="Nolan M."/>
            <person name="Copeland A."/>
            <person name="Lucas S."/>
            <person name="Glavina Del Rio T."/>
            <person name="Tice H."/>
            <person name="Cheng J."/>
            <person name="Tapia R."/>
            <person name="Goodwin L."/>
            <person name="Pitluck S."/>
            <person name="Pagani I."/>
            <person name="Ivanova N."/>
            <person name="Mavromatis K."/>
            <person name="Mikhailova N."/>
            <person name="Pati A."/>
            <person name="Chen A."/>
            <person name="Palaniappan K."/>
            <person name="Land M."/>
            <person name="Hauser L."/>
            <person name="Chang Y."/>
            <person name="Jeffries C."/>
            <person name="Schneider S."/>
            <person name="Rohde M."/>
            <person name="Goker M."/>
            <person name="Pukall R."/>
            <person name="Woyke T."/>
            <person name="Bristow J."/>
            <person name="Eisen J."/>
            <person name="Markowitz V."/>
            <person name="Hugenholtz P."/>
            <person name="Kyrpides N."/>
            <person name="Klenk H."/>
            <person name="Detter J."/>
        </authorList>
    </citation>
    <scope>NUCLEOTIDE SEQUENCE [LARGE SCALE GENOMIC DNA]</scope>
    <source>
        <strain evidence="11">ATCC 700841 / DSM 12885 / JCM 10246 / 7p75a</strain>
    </source>
</reference>
<dbReference type="InterPro" id="IPR020846">
    <property type="entry name" value="MFS_dom"/>
</dbReference>
<name>E6SHJ4_THEM7</name>
<feature type="transmembrane region" description="Helical" evidence="8">
    <location>
        <begin position="160"/>
        <end position="178"/>
    </location>
</feature>
<keyword evidence="2" id="KW-0813">Transport</keyword>
<keyword evidence="11" id="KW-1185">Reference proteome</keyword>
<dbReference type="eggNOG" id="COG0477">
    <property type="taxonomic scope" value="Bacteria"/>
</dbReference>
<protein>
    <submittedName>
        <fullName evidence="10">Major facilitator superfamily MFS_1</fullName>
    </submittedName>
</protein>
<comment type="subcellular location">
    <subcellularLocation>
        <location evidence="1">Cell membrane</location>
        <topology evidence="1">Multi-pass membrane protein</topology>
    </subcellularLocation>
</comment>
<feature type="transmembrane region" description="Helical" evidence="8">
    <location>
        <begin position="562"/>
        <end position="580"/>
    </location>
</feature>
<sequence length="590" mass="60761">MERDTAPRAAVRPDAAWRKAAGGDVAEDRRGADDRRMRQAPGMEERPGRTRERSAEPGPSPAATSHEAAAGTTGTAGTAGTAPKVPRRTREAAPAAAAAPAPRGDGPVQPGHGAGRQAGTRGLLLAAVAFGALLNPLNSSMIAVALPAIARDFRVPIGRLTWVIAAFYLASAVGQPVMGKVADLAGRRRIFFAGLALVALASAVAPLAPTLGALVAARVLQALGSSSLYPAGMAAVRDAFTGRTGQALGILAVFASTSAALGPSLGGFLVQAGGWQALFYVNFVPVALSMVLASRAFPAGPGGAGSSGGRSPRPAAPTGRPGGLRELGRRLDLPGMALFAGTVAFGLAALLSLSEPQPAWWTMPVAVLLAVALARWEGRVKAAGWEPFLDLEMLRRDRARTAVYGAWILSNLAFYTVFFGMPAYFEEVRHLDPRESGLMMLSVAGFSSVASPLVGRWVDRAGHRPALWAAGLSLLAGALALLAVGPGAPLAVLFVVLAFLGASNGVNNLALQAALYRFVPREETGAASGLYMTCRYVGSILSSSLLGLVLSGPLNAAMLRELAVALLVPALGLLAFVRWIPARPAPVASR</sequence>
<dbReference type="GO" id="GO:0005886">
    <property type="term" value="C:plasma membrane"/>
    <property type="evidence" value="ECO:0007669"/>
    <property type="project" value="UniProtKB-SubCell"/>
</dbReference>
<dbReference type="HOGENOM" id="CLU_000960_28_3_9"/>
<proteinExistence type="predicted"/>
<feature type="compositionally biased region" description="Low complexity" evidence="7">
    <location>
        <begin position="92"/>
        <end position="102"/>
    </location>
</feature>
<reference evidence="10 11" key="1">
    <citation type="journal article" date="2010" name="Stand. Genomic Sci.">
        <title>Complete genome sequence of Thermaerobacter marianensis type strain (7p75a).</title>
        <authorList>
            <person name="Han C."/>
            <person name="Gu W."/>
            <person name="Zhang X."/>
            <person name="Lapidus A."/>
            <person name="Nolan M."/>
            <person name="Copeland A."/>
            <person name="Lucas S."/>
            <person name="Del Rio T.G."/>
            <person name="Tice H."/>
            <person name="Cheng J.F."/>
            <person name="Tapia R."/>
            <person name="Goodwin L."/>
            <person name="Pitluck S."/>
            <person name="Pagani I."/>
            <person name="Ivanova N."/>
            <person name="Mavromatis K."/>
            <person name="Mikhailova N."/>
            <person name="Pati A."/>
            <person name="Chen A."/>
            <person name="Palaniappan K."/>
            <person name="Land M."/>
            <person name="Hauser L."/>
            <person name="Chang Y.J."/>
            <person name="Jeffries C.D."/>
            <person name="Schneider S."/>
            <person name="Rohde M."/>
            <person name="Goker M."/>
            <person name="Pukall R."/>
            <person name="Woyke T."/>
            <person name="Bristow J."/>
            <person name="Eisen J.A."/>
            <person name="Markowitz V."/>
            <person name="Hugenholtz P."/>
            <person name="Kyrpides N.C."/>
            <person name="Klenk H.P."/>
            <person name="Detter J.C."/>
        </authorList>
    </citation>
    <scope>NUCLEOTIDE SEQUENCE [LARGE SCALE GENOMIC DNA]</scope>
    <source>
        <strain evidence="11">ATCC 700841 / DSM 12885 / JCM 10246 / 7p75a</strain>
    </source>
</reference>
<dbReference type="Pfam" id="PF07690">
    <property type="entry name" value="MFS_1"/>
    <property type="match status" value="1"/>
</dbReference>
<dbReference type="STRING" id="644966.Tmar_1680"/>
<accession>E6SHJ4</accession>
<dbReference type="PANTHER" id="PTHR42718">
    <property type="entry name" value="MAJOR FACILITATOR SUPERFAMILY MULTIDRUG TRANSPORTER MFSC"/>
    <property type="match status" value="1"/>
</dbReference>
<dbReference type="SUPFAM" id="SSF103473">
    <property type="entry name" value="MFS general substrate transporter"/>
    <property type="match status" value="1"/>
</dbReference>
<gene>
    <name evidence="10" type="ordered locus">Tmar_1680</name>
</gene>
<evidence type="ECO:0000256" key="7">
    <source>
        <dbReference type="SAM" id="MobiDB-lite"/>
    </source>
</evidence>
<dbReference type="Proteomes" id="UP000008915">
    <property type="component" value="Chromosome"/>
</dbReference>
<dbReference type="GO" id="GO:0022857">
    <property type="term" value="F:transmembrane transporter activity"/>
    <property type="evidence" value="ECO:0007669"/>
    <property type="project" value="InterPro"/>
</dbReference>
<dbReference type="Gene3D" id="1.20.1720.10">
    <property type="entry name" value="Multidrug resistance protein D"/>
    <property type="match status" value="1"/>
</dbReference>
<keyword evidence="3" id="KW-1003">Cell membrane</keyword>